<reference evidence="2 3" key="1">
    <citation type="submission" date="2017-11" db="EMBL/GenBank/DDBJ databases">
        <title>Genome-resolved metagenomics identifies genetic mobility, metabolic interactions, and unexpected diversity in perchlorate-reducing communities.</title>
        <authorList>
            <person name="Barnum T.P."/>
            <person name="Figueroa I.A."/>
            <person name="Carlstrom C.I."/>
            <person name="Lucas L.N."/>
            <person name="Engelbrektson A.L."/>
            <person name="Coates J.D."/>
        </authorList>
    </citation>
    <scope>NUCLEOTIDE SEQUENCE [LARGE SCALE GENOMIC DNA]</scope>
    <source>
        <strain evidence="2">BM301</strain>
    </source>
</reference>
<dbReference type="EMBL" id="PKUN01000005">
    <property type="protein sequence ID" value="PLX62482.1"/>
    <property type="molecule type" value="Genomic_DNA"/>
</dbReference>
<dbReference type="Proteomes" id="UP000235015">
    <property type="component" value="Unassembled WGS sequence"/>
</dbReference>
<accession>A0A2N6CYU1</accession>
<gene>
    <name evidence="2" type="ORF">C0630_06545</name>
</gene>
<dbReference type="Gene3D" id="3.40.50.11590">
    <property type="match status" value="1"/>
</dbReference>
<dbReference type="InterPro" id="IPR007161">
    <property type="entry name" value="DUF364"/>
</dbReference>
<dbReference type="AlphaFoldDB" id="A0A2N6CYU1"/>
<proteinExistence type="predicted"/>
<name>A0A2N6CYU1_9GAMM</name>
<comment type="caution">
    <text evidence="2">The sequence shown here is derived from an EMBL/GenBank/DDBJ whole genome shotgun (WGS) entry which is preliminary data.</text>
</comment>
<evidence type="ECO:0000313" key="2">
    <source>
        <dbReference type="EMBL" id="PLX62482.1"/>
    </source>
</evidence>
<sequence>MSYLTHYHELISQIDNAISLPLIGQILLPVDEASADIKDNFGFVVLSDGSTGPFYTCLEKTREWVETTAHATIGQSPVTIARHLDGVNIPRSALALGAFNALSQHLMKRAGFDPSTIGKRADSELPDAHIGMVGFFGPLIERYLAQGKKVTVIEQQPERVPAELGLAVFTTPEALADCDYILCTASTLINNTIESIIQAAGNPAKINLIGPSASGLPDLLFDLGIHSTGGLIIDRPDDLKRAIEAGESWGSCGRKYQLTRADYPGVTQLLEAVSNPQVNSMQL</sequence>
<organism evidence="2 3">
    <name type="scientific">Sedimenticola selenatireducens</name>
    <dbReference type="NCBI Taxonomy" id="191960"/>
    <lineage>
        <taxon>Bacteria</taxon>
        <taxon>Pseudomonadati</taxon>
        <taxon>Pseudomonadota</taxon>
        <taxon>Gammaproteobacteria</taxon>
        <taxon>Chromatiales</taxon>
        <taxon>Sedimenticolaceae</taxon>
        <taxon>Sedimenticola</taxon>
    </lineage>
</organism>
<protein>
    <recommendedName>
        <fullName evidence="1">Putative heavy-metal chelation domain-containing protein</fullName>
    </recommendedName>
</protein>
<dbReference type="RefSeq" id="WP_029133804.1">
    <property type="nucleotide sequence ID" value="NZ_CBDUFW010000001.1"/>
</dbReference>
<dbReference type="SUPFAM" id="SSF159713">
    <property type="entry name" value="Dhaf3308-like"/>
    <property type="match status" value="1"/>
</dbReference>
<feature type="domain" description="Putative heavy-metal chelation" evidence="1">
    <location>
        <begin position="124"/>
        <end position="259"/>
    </location>
</feature>
<evidence type="ECO:0000313" key="3">
    <source>
        <dbReference type="Proteomes" id="UP000235015"/>
    </source>
</evidence>
<dbReference type="Pfam" id="PF04016">
    <property type="entry name" value="DUF364"/>
    <property type="match status" value="1"/>
</dbReference>
<evidence type="ECO:0000259" key="1">
    <source>
        <dbReference type="Pfam" id="PF04016"/>
    </source>
</evidence>
<dbReference type="STRING" id="1111735.GCA_000428045_01099"/>